<sequence length="351" mass="39121">MNALKVACTILIYFIALSHKVYVLGYEVIQEKGCDKVLLQVPKYTFSEKDEYSYPYSLPYQVCAKVCGFWSCTAHYCPRDGVCCTPGDPESKCCPSAQSLCLPEGCCPFEYPNICGRYCCKADSFCCNGENCCKDEEACCGEEKCCLDEAPCCEYAKSKTCCDKNIRACCDGYGCTNPCVSQFDAIECQLLDPSILAKLTDSEGLGPPLKKKLYRILRVAENPMAIVAKKRFAKKTVLSHVNCSSRRKYASQYISTTTSLNVAKHYKKVGEEKGLTGLRIAEIDRGDLPETCTIVDLTSEENRDKYLGNAVCKKFAKASSEVLLECRYSNPILRLLIRPKRKSFVKDLGEL</sequence>
<feature type="signal peptide" evidence="1">
    <location>
        <begin position="1"/>
        <end position="25"/>
    </location>
</feature>
<evidence type="ECO:0000313" key="3">
    <source>
        <dbReference type="Proteomes" id="UP001163046"/>
    </source>
</evidence>
<accession>A0A9W9Z623</accession>
<comment type="caution">
    <text evidence="2">The sequence shown here is derived from an EMBL/GenBank/DDBJ whole genome shotgun (WGS) entry which is preliminary data.</text>
</comment>
<evidence type="ECO:0000313" key="2">
    <source>
        <dbReference type="EMBL" id="KAJ7375886.1"/>
    </source>
</evidence>
<keyword evidence="3" id="KW-1185">Reference proteome</keyword>
<keyword evidence="1" id="KW-0732">Signal</keyword>
<dbReference type="EMBL" id="MU826440">
    <property type="protein sequence ID" value="KAJ7375886.1"/>
    <property type="molecule type" value="Genomic_DNA"/>
</dbReference>
<gene>
    <name evidence="2" type="ORF">OS493_038264</name>
</gene>
<feature type="chain" id="PRO_5040823304" evidence="1">
    <location>
        <begin position="26"/>
        <end position="351"/>
    </location>
</feature>
<dbReference type="OrthoDB" id="6159855at2759"/>
<protein>
    <submittedName>
        <fullName evidence="2">Uncharacterized protein</fullName>
    </submittedName>
</protein>
<dbReference type="Proteomes" id="UP001163046">
    <property type="component" value="Unassembled WGS sequence"/>
</dbReference>
<dbReference type="AlphaFoldDB" id="A0A9W9Z623"/>
<evidence type="ECO:0000256" key="1">
    <source>
        <dbReference type="SAM" id="SignalP"/>
    </source>
</evidence>
<proteinExistence type="predicted"/>
<organism evidence="2 3">
    <name type="scientific">Desmophyllum pertusum</name>
    <dbReference type="NCBI Taxonomy" id="174260"/>
    <lineage>
        <taxon>Eukaryota</taxon>
        <taxon>Metazoa</taxon>
        <taxon>Cnidaria</taxon>
        <taxon>Anthozoa</taxon>
        <taxon>Hexacorallia</taxon>
        <taxon>Scleractinia</taxon>
        <taxon>Caryophylliina</taxon>
        <taxon>Caryophylliidae</taxon>
        <taxon>Desmophyllum</taxon>
    </lineage>
</organism>
<name>A0A9W9Z623_9CNID</name>
<reference evidence="2" key="1">
    <citation type="submission" date="2023-01" db="EMBL/GenBank/DDBJ databases">
        <title>Genome assembly of the deep-sea coral Lophelia pertusa.</title>
        <authorList>
            <person name="Herrera S."/>
            <person name="Cordes E."/>
        </authorList>
    </citation>
    <scope>NUCLEOTIDE SEQUENCE</scope>
    <source>
        <strain evidence="2">USNM1676648</strain>
        <tissue evidence="2">Polyp</tissue>
    </source>
</reference>